<dbReference type="PROSITE" id="PS50928">
    <property type="entry name" value="ABC_TM1"/>
    <property type="match status" value="1"/>
</dbReference>
<dbReference type="HOGENOM" id="CLU_036879_1_0_2"/>
<evidence type="ECO:0000256" key="5">
    <source>
        <dbReference type="ARBA" id="ARBA00022989"/>
    </source>
</evidence>
<evidence type="ECO:0000256" key="4">
    <source>
        <dbReference type="ARBA" id="ARBA00022692"/>
    </source>
</evidence>
<evidence type="ECO:0000313" key="9">
    <source>
        <dbReference type="EMBL" id="AEA12668.1"/>
    </source>
</evidence>
<dbReference type="Proteomes" id="UP000008138">
    <property type="component" value="Chromosome"/>
</dbReference>
<keyword evidence="5 7" id="KW-1133">Transmembrane helix</keyword>
<evidence type="ECO:0000313" key="10">
    <source>
        <dbReference type="Proteomes" id="UP000008138"/>
    </source>
</evidence>
<name>F2L0I6_THEU7</name>
<proteinExistence type="inferred from homology"/>
<comment type="similarity">
    <text evidence="7">Belongs to the binding-protein-dependent transport system permease family.</text>
</comment>
<dbReference type="PANTHER" id="PTHR30465">
    <property type="entry name" value="INNER MEMBRANE ABC TRANSPORTER"/>
    <property type="match status" value="1"/>
</dbReference>
<evidence type="ECO:0000259" key="8">
    <source>
        <dbReference type="PROSITE" id="PS50928"/>
    </source>
</evidence>
<organism evidence="9 10">
    <name type="scientific">Thermoproteus uzoniensis (strain 768-20)</name>
    <dbReference type="NCBI Taxonomy" id="999630"/>
    <lineage>
        <taxon>Archaea</taxon>
        <taxon>Thermoproteota</taxon>
        <taxon>Thermoprotei</taxon>
        <taxon>Thermoproteales</taxon>
        <taxon>Thermoproteaceae</taxon>
        <taxon>Thermoproteus</taxon>
    </lineage>
</organism>
<keyword evidence="2 7" id="KW-0813">Transport</keyword>
<dbReference type="AlphaFoldDB" id="F2L0I6"/>
<comment type="subcellular location">
    <subcellularLocation>
        <location evidence="1 7">Cell membrane</location>
        <topology evidence="1 7">Multi-pass membrane protein</topology>
    </subcellularLocation>
</comment>
<protein>
    <submittedName>
        <fullName evidence="9">Binding-protein-dependent transport systems inner membrane component</fullName>
    </submittedName>
</protein>
<keyword evidence="6 7" id="KW-0472">Membrane</keyword>
<gene>
    <name evidence="9" type="ordered locus">TUZN_1189</name>
</gene>
<dbReference type="OrthoDB" id="44105at2157"/>
<evidence type="ECO:0000256" key="1">
    <source>
        <dbReference type="ARBA" id="ARBA00004651"/>
    </source>
</evidence>
<feature type="transmembrane region" description="Helical" evidence="7">
    <location>
        <begin position="12"/>
        <end position="30"/>
    </location>
</feature>
<dbReference type="eggNOG" id="arCOG00751">
    <property type="taxonomic scope" value="Archaea"/>
</dbReference>
<keyword evidence="10" id="KW-1185">Reference proteome</keyword>
<evidence type="ECO:0000256" key="2">
    <source>
        <dbReference type="ARBA" id="ARBA00022448"/>
    </source>
</evidence>
<dbReference type="EMBL" id="CP002590">
    <property type="protein sequence ID" value="AEA12668.1"/>
    <property type="molecule type" value="Genomic_DNA"/>
</dbReference>
<keyword evidence="3" id="KW-1003">Cell membrane</keyword>
<feature type="transmembrane region" description="Helical" evidence="7">
    <location>
        <begin position="289"/>
        <end position="316"/>
    </location>
</feature>
<feature type="transmembrane region" description="Helical" evidence="7">
    <location>
        <begin position="163"/>
        <end position="188"/>
    </location>
</feature>
<feature type="transmembrane region" description="Helical" evidence="7">
    <location>
        <begin position="122"/>
        <end position="143"/>
    </location>
</feature>
<evidence type="ECO:0000256" key="3">
    <source>
        <dbReference type="ARBA" id="ARBA00022475"/>
    </source>
</evidence>
<feature type="transmembrane region" description="Helical" evidence="7">
    <location>
        <begin position="336"/>
        <end position="361"/>
    </location>
</feature>
<dbReference type="GO" id="GO:0005886">
    <property type="term" value="C:plasma membrane"/>
    <property type="evidence" value="ECO:0007669"/>
    <property type="project" value="UniProtKB-SubCell"/>
</dbReference>
<dbReference type="GO" id="GO:0055085">
    <property type="term" value="P:transmembrane transport"/>
    <property type="evidence" value="ECO:0007669"/>
    <property type="project" value="InterPro"/>
</dbReference>
<dbReference type="KEGG" id="tuz:TUZN_1189"/>
<dbReference type="InterPro" id="IPR035906">
    <property type="entry name" value="MetI-like_sf"/>
</dbReference>
<reference key="2">
    <citation type="submission" date="2011-03" db="EMBL/GenBank/DDBJ databases">
        <title>Complete genome sequence of the thermoacidophilic crenarchaeon Thermoproteus uzoniensis 768-20.</title>
        <authorList>
            <person name="Mardanov A.V."/>
            <person name="Gumerov V.M."/>
            <person name="Beletsky A.V."/>
            <person name="Prokofeva M.I."/>
            <person name="Bonch-Osmolovskaya E.A."/>
            <person name="Ravin N.V."/>
            <person name="Skryabin K.G."/>
        </authorList>
    </citation>
    <scope>NUCLEOTIDE SEQUENCE</scope>
    <source>
        <strain>768-20</strain>
    </source>
</reference>
<dbReference type="Pfam" id="PF00528">
    <property type="entry name" value="BPD_transp_1"/>
    <property type="match status" value="1"/>
</dbReference>
<dbReference type="PANTHER" id="PTHR30465:SF45">
    <property type="entry name" value="BINDING-PROTEIN-DEPENDENT TRANSPORT SYSTEMS INNER MEMBRANE COMPONENT"/>
    <property type="match status" value="1"/>
</dbReference>
<dbReference type="STRING" id="999630.TUZN_1189"/>
<sequence>MGLLRTLAIRAVNLVILMFVLLFIVSYALAGPASKLLETQINLEARALVSQLLKSGHVSSQQAQQVYNSIVQQLYNAYGLNKPVYIRVFYIIYNMLTFNWGYSEYPSEYGVSSGRVSDIIASALPGTILLDTFGILLSAFIGIQIGLRSALKYGSRTDRAVMYYGAISNGLPQWWVGVILLLVFSFYLSTIKSPIYFPAGGILSPQYYAEWFTSPVSVLTNPKALADLLWHFVLPLATVLIVNIGGWAYFARTVTLNTAQEDFVTFAKIKGLPDGRITSRYILRPAAPAILTSILLTLPFIIFGGFLITEAVFRWWGLGYVYNIAIFAPTPDMPVIVALTYASTLLYIGIVLVLEVLYVVLDPRIRSE</sequence>
<feature type="transmembrane region" description="Helical" evidence="7">
    <location>
        <begin position="228"/>
        <end position="250"/>
    </location>
</feature>
<accession>F2L0I6</accession>
<dbReference type="SUPFAM" id="SSF161098">
    <property type="entry name" value="MetI-like"/>
    <property type="match status" value="1"/>
</dbReference>
<keyword evidence="4 7" id="KW-0812">Transmembrane</keyword>
<dbReference type="InterPro" id="IPR000515">
    <property type="entry name" value="MetI-like"/>
</dbReference>
<evidence type="ECO:0000256" key="6">
    <source>
        <dbReference type="ARBA" id="ARBA00023136"/>
    </source>
</evidence>
<feature type="domain" description="ABC transmembrane type-1" evidence="8">
    <location>
        <begin position="124"/>
        <end position="358"/>
    </location>
</feature>
<dbReference type="CDD" id="cd06261">
    <property type="entry name" value="TM_PBP2"/>
    <property type="match status" value="1"/>
</dbReference>
<reference evidence="9 10" key="1">
    <citation type="journal article" date="2011" name="J. Bacteriol.">
        <title>Complete genome sequence of the thermoacidophilic crenarchaeon Thermoproteus uzoniensis 768-20.</title>
        <authorList>
            <person name="Mardanov A.V."/>
            <person name="Gumerov V.M."/>
            <person name="Beletsky A.V."/>
            <person name="Prokofeva M.I."/>
            <person name="Bonch-Osmolovskaya E.A."/>
            <person name="Ravin N.V."/>
            <person name="Skryabin K.G."/>
        </authorList>
    </citation>
    <scope>NUCLEOTIDE SEQUENCE [LARGE SCALE GENOMIC DNA]</scope>
    <source>
        <strain evidence="9 10">768-20</strain>
    </source>
</reference>
<evidence type="ECO:0000256" key="7">
    <source>
        <dbReference type="RuleBase" id="RU363032"/>
    </source>
</evidence>